<dbReference type="GO" id="GO:0033897">
    <property type="term" value="F:ribonuclease T2 activity"/>
    <property type="evidence" value="ECO:0007669"/>
    <property type="project" value="UniProtKB-EC"/>
</dbReference>
<comment type="similarity">
    <text evidence="1 5">Belongs to the RNase T2 family.</text>
</comment>
<dbReference type="InterPro" id="IPR018188">
    <property type="entry name" value="RNase_T2_His_AS_1"/>
</dbReference>
<dbReference type="GO" id="GO:0006401">
    <property type="term" value="P:RNA catabolic process"/>
    <property type="evidence" value="ECO:0007669"/>
    <property type="project" value="TreeGrafter"/>
</dbReference>
<dbReference type="PROSITE" id="PS00531">
    <property type="entry name" value="RNASE_T2_2"/>
    <property type="match status" value="1"/>
</dbReference>
<reference evidence="7 8" key="1">
    <citation type="submission" date="2016-07" db="EMBL/GenBank/DDBJ databases">
        <title>Pervasive Adenine N6-methylation of Active Genes in Fungi.</title>
        <authorList>
            <consortium name="DOE Joint Genome Institute"/>
            <person name="Mondo S.J."/>
            <person name="Dannebaum R.O."/>
            <person name="Kuo R.C."/>
            <person name="Labutti K."/>
            <person name="Haridas S."/>
            <person name="Kuo A."/>
            <person name="Salamov A."/>
            <person name="Ahrendt S.R."/>
            <person name="Lipzen A."/>
            <person name="Sullivan W."/>
            <person name="Andreopoulos W.B."/>
            <person name="Clum A."/>
            <person name="Lindquist E."/>
            <person name="Daum C."/>
            <person name="Ramamoorthy G.K."/>
            <person name="Gryganskyi A."/>
            <person name="Culley D."/>
            <person name="Magnuson J.K."/>
            <person name="James T.Y."/>
            <person name="O'Malley M.A."/>
            <person name="Stajich J.E."/>
            <person name="Spatafora J.W."/>
            <person name="Visel A."/>
            <person name="Grigoriev I.V."/>
        </authorList>
    </citation>
    <scope>NUCLEOTIDE SEQUENCE [LARGE SCALE GENOMIC DNA]</scope>
    <source>
        <strain evidence="7 8">CBS 931.73</strain>
    </source>
</reference>
<evidence type="ECO:0000256" key="2">
    <source>
        <dbReference type="ARBA" id="ARBA00012571"/>
    </source>
</evidence>
<evidence type="ECO:0000256" key="3">
    <source>
        <dbReference type="ARBA" id="ARBA00023157"/>
    </source>
</evidence>
<protein>
    <recommendedName>
        <fullName evidence="2">ribonuclease T2</fullName>
        <ecNumber evidence="2">4.6.1.19</ecNumber>
    </recommendedName>
</protein>
<dbReference type="PANTHER" id="PTHR11240">
    <property type="entry name" value="RIBONUCLEASE T2"/>
    <property type="match status" value="1"/>
</dbReference>
<dbReference type="EC" id="4.6.1.19" evidence="2"/>
<feature type="active site" evidence="4">
    <location>
        <position position="128"/>
    </location>
</feature>
<keyword evidence="6" id="KW-0732">Signal</keyword>
<dbReference type="PROSITE" id="PS00530">
    <property type="entry name" value="RNASE_T2_1"/>
    <property type="match status" value="1"/>
</dbReference>
<accession>A0A1Y1XI80</accession>
<name>A0A1Y1XI80_9FUNG</name>
<evidence type="ECO:0000256" key="1">
    <source>
        <dbReference type="ARBA" id="ARBA00007469"/>
    </source>
</evidence>
<dbReference type="InParanoid" id="A0A1Y1XI80"/>
<dbReference type="SUPFAM" id="SSF55895">
    <property type="entry name" value="Ribonuclease Rh-like"/>
    <property type="match status" value="1"/>
</dbReference>
<dbReference type="GO" id="GO:0005576">
    <property type="term" value="C:extracellular region"/>
    <property type="evidence" value="ECO:0007669"/>
    <property type="project" value="TreeGrafter"/>
</dbReference>
<dbReference type="EMBL" id="MCFE01000590">
    <property type="protein sequence ID" value="ORX85443.1"/>
    <property type="molecule type" value="Genomic_DNA"/>
</dbReference>
<dbReference type="OrthoDB" id="435754at2759"/>
<feature type="chain" id="PRO_5013322283" description="ribonuclease T2" evidence="6">
    <location>
        <begin position="20"/>
        <end position="247"/>
    </location>
</feature>
<dbReference type="AlphaFoldDB" id="A0A1Y1XI80"/>
<gene>
    <name evidence="7" type="ORF">K493DRAFT_238651</name>
</gene>
<dbReference type="PANTHER" id="PTHR11240:SF22">
    <property type="entry name" value="RIBONUCLEASE T2"/>
    <property type="match status" value="1"/>
</dbReference>
<feature type="signal peptide" evidence="6">
    <location>
        <begin position="1"/>
        <end position="19"/>
    </location>
</feature>
<evidence type="ECO:0000313" key="8">
    <source>
        <dbReference type="Proteomes" id="UP000193498"/>
    </source>
</evidence>
<dbReference type="InterPro" id="IPR033130">
    <property type="entry name" value="RNase_T2_His_AS_2"/>
</dbReference>
<keyword evidence="3" id="KW-1015">Disulfide bond</keyword>
<evidence type="ECO:0000256" key="5">
    <source>
        <dbReference type="RuleBase" id="RU004328"/>
    </source>
</evidence>
<feature type="active site" evidence="4">
    <location>
        <position position="132"/>
    </location>
</feature>
<dbReference type="InterPro" id="IPR001568">
    <property type="entry name" value="RNase_T2-like"/>
</dbReference>
<dbReference type="CDD" id="cd01061">
    <property type="entry name" value="RNase_T2_euk"/>
    <property type="match status" value="1"/>
</dbReference>
<dbReference type="GO" id="GO:0003723">
    <property type="term" value="F:RNA binding"/>
    <property type="evidence" value="ECO:0007669"/>
    <property type="project" value="InterPro"/>
</dbReference>
<dbReference type="Proteomes" id="UP000193498">
    <property type="component" value="Unassembled WGS sequence"/>
</dbReference>
<sequence length="247" mass="27797">MKLIPTLSLWGCSVALIKAQAPTCPLNEISCTIPSNTPTNACCAPTYGLVVFAQQWLPKQGPRNAFTIHGLWPNSCNGSYAPSNGCDPSRNYSNVGKLVQQQNATLYQQMNTYWVSYNGDNGAFWTHEWDKHGTCVTTLAPQCFGKNYRKYQEMMDYFGTVLELRQQYDVYSALSSAGILPGKSYPRQAMIQAVRKSLNIDPWFHCKNGVLDEVWLYFNVKGRNQYIPAQKYSGSTQCPTTIEYPPK</sequence>
<evidence type="ECO:0000313" key="7">
    <source>
        <dbReference type="EMBL" id="ORX85443.1"/>
    </source>
</evidence>
<dbReference type="InterPro" id="IPR036430">
    <property type="entry name" value="RNase_T2-like_sf"/>
</dbReference>
<feature type="active site" evidence="4">
    <location>
        <position position="69"/>
    </location>
</feature>
<evidence type="ECO:0000256" key="6">
    <source>
        <dbReference type="SAM" id="SignalP"/>
    </source>
</evidence>
<proteinExistence type="inferred from homology"/>
<evidence type="ECO:0000256" key="4">
    <source>
        <dbReference type="PIRSR" id="PIRSR633697-1"/>
    </source>
</evidence>
<organism evidence="7 8">
    <name type="scientific">Basidiobolus meristosporus CBS 931.73</name>
    <dbReference type="NCBI Taxonomy" id="1314790"/>
    <lineage>
        <taxon>Eukaryota</taxon>
        <taxon>Fungi</taxon>
        <taxon>Fungi incertae sedis</taxon>
        <taxon>Zoopagomycota</taxon>
        <taxon>Entomophthoromycotina</taxon>
        <taxon>Basidiobolomycetes</taxon>
        <taxon>Basidiobolales</taxon>
        <taxon>Basidiobolaceae</taxon>
        <taxon>Basidiobolus</taxon>
    </lineage>
</organism>
<dbReference type="Pfam" id="PF00445">
    <property type="entry name" value="Ribonuclease_T2"/>
    <property type="match status" value="1"/>
</dbReference>
<dbReference type="Gene3D" id="3.90.730.10">
    <property type="entry name" value="Ribonuclease T2-like"/>
    <property type="match status" value="1"/>
</dbReference>
<comment type="caution">
    <text evidence="7">The sequence shown here is derived from an EMBL/GenBank/DDBJ whole genome shotgun (WGS) entry which is preliminary data.</text>
</comment>
<keyword evidence="8" id="KW-1185">Reference proteome</keyword>
<dbReference type="InterPro" id="IPR033697">
    <property type="entry name" value="Ribonuclease_T2_eukaryotic"/>
</dbReference>